<dbReference type="PANTHER" id="PTHR43139">
    <property type="entry name" value="SI:DKEY-122A22.2"/>
    <property type="match status" value="1"/>
</dbReference>
<feature type="domain" description="AB hydrolase-1" evidence="1">
    <location>
        <begin position="26"/>
        <end position="192"/>
    </location>
</feature>
<evidence type="ECO:0000259" key="1">
    <source>
        <dbReference type="Pfam" id="PF00561"/>
    </source>
</evidence>
<dbReference type="Pfam" id="PF00561">
    <property type="entry name" value="Abhydrolase_1"/>
    <property type="match status" value="1"/>
</dbReference>
<dbReference type="Gene3D" id="3.40.50.1820">
    <property type="entry name" value="alpha/beta hydrolase"/>
    <property type="match status" value="1"/>
</dbReference>
<dbReference type="EMBL" id="CP055899">
    <property type="protein sequence ID" value="QKX57367.1"/>
    <property type="molecule type" value="Genomic_DNA"/>
</dbReference>
<evidence type="ECO:0000313" key="3">
    <source>
        <dbReference type="Proteomes" id="UP000509510"/>
    </source>
</evidence>
<dbReference type="GeneID" id="55991980"/>
<protein>
    <recommendedName>
        <fullName evidence="1">AB hydrolase-1 domain-containing protein</fullName>
    </recommendedName>
</protein>
<dbReference type="OrthoDB" id="408373at2759"/>
<sequence>MPFNPTYASVLTEGCDLHYWYQGSGPLLVFVAGGGGIGRQYNPLFEHLDQKFTVCTYDRRQTNDSRVTGQKKLLNPAQQARDIIAICKALGREKTCVFGNSGGGIIAFQFAASYPEFLDRVVVHEAPTTALLDDATYHLNRAFELLDVYRASGTTAAFLAFSTELKGFGDPSDMQLQRPSEEDMQNFWENEFLQFTIYCPDLKKITDNKVSIGVAAGVKSADAFYARTTIRQSEILACPRFLVAGHHGGYEVEPEEFSAQLVKAFQVLDEAR</sequence>
<gene>
    <name evidence="2" type="ORF">TRUGW13939_04479</name>
</gene>
<name>A0A7H8QTS1_TALRU</name>
<proteinExistence type="predicted"/>
<dbReference type="InterPro" id="IPR000073">
    <property type="entry name" value="AB_hydrolase_1"/>
</dbReference>
<dbReference type="SUPFAM" id="SSF53474">
    <property type="entry name" value="alpha/beta-Hydrolases"/>
    <property type="match status" value="1"/>
</dbReference>
<dbReference type="Proteomes" id="UP000509510">
    <property type="component" value="Chromosome II"/>
</dbReference>
<dbReference type="RefSeq" id="XP_035343545.1">
    <property type="nucleotide sequence ID" value="XM_035487652.1"/>
</dbReference>
<dbReference type="AlphaFoldDB" id="A0A7H8QTS1"/>
<accession>A0A7H8QTS1</accession>
<dbReference type="InterPro" id="IPR029058">
    <property type="entry name" value="AB_hydrolase_fold"/>
</dbReference>
<dbReference type="InterPro" id="IPR052370">
    <property type="entry name" value="Meta-cleavage_hydrolase"/>
</dbReference>
<evidence type="ECO:0000313" key="2">
    <source>
        <dbReference type="EMBL" id="QKX57367.1"/>
    </source>
</evidence>
<keyword evidence="3" id="KW-1185">Reference proteome</keyword>
<dbReference type="PANTHER" id="PTHR43139:SF52">
    <property type="entry name" value="SI:DKEY-122A22.2"/>
    <property type="match status" value="1"/>
</dbReference>
<dbReference type="KEGG" id="trg:TRUGW13939_04479"/>
<organism evidence="2 3">
    <name type="scientific">Talaromyces rugulosus</name>
    <name type="common">Penicillium rugulosum</name>
    <dbReference type="NCBI Taxonomy" id="121627"/>
    <lineage>
        <taxon>Eukaryota</taxon>
        <taxon>Fungi</taxon>
        <taxon>Dikarya</taxon>
        <taxon>Ascomycota</taxon>
        <taxon>Pezizomycotina</taxon>
        <taxon>Eurotiomycetes</taxon>
        <taxon>Eurotiomycetidae</taxon>
        <taxon>Eurotiales</taxon>
        <taxon>Trichocomaceae</taxon>
        <taxon>Talaromyces</taxon>
        <taxon>Talaromyces sect. Islandici</taxon>
    </lineage>
</organism>
<reference evidence="3" key="1">
    <citation type="submission" date="2020-06" db="EMBL/GenBank/DDBJ databases">
        <title>A chromosome-scale genome assembly of Talaromyces rugulosus W13939.</title>
        <authorList>
            <person name="Wang B."/>
            <person name="Guo L."/>
            <person name="Ye K."/>
            <person name="Wang L."/>
        </authorList>
    </citation>
    <scope>NUCLEOTIDE SEQUENCE [LARGE SCALE GENOMIC DNA]</scope>
    <source>
        <strain evidence="3">W13939</strain>
    </source>
</reference>